<dbReference type="InterPro" id="IPR036654">
    <property type="entry name" value="DNA_pol_III_psi_sf"/>
</dbReference>
<evidence type="ECO:0000313" key="3">
    <source>
        <dbReference type="Proteomes" id="UP000018211"/>
    </source>
</evidence>
<dbReference type="EMBL" id="CAOF01000118">
    <property type="protein sequence ID" value="CCO47250.1"/>
    <property type="molecule type" value="Genomic_DNA"/>
</dbReference>
<dbReference type="GO" id="GO:0003887">
    <property type="term" value="F:DNA-directed DNA polymerase activity"/>
    <property type="evidence" value="ECO:0007669"/>
    <property type="project" value="UniProtKB-KW"/>
</dbReference>
<name>A0AAV2VR89_9VIBR</name>
<gene>
    <name evidence="2" type="ORF">VIBNISOn1_280019</name>
</gene>
<reference evidence="2 3" key="1">
    <citation type="journal article" date="2013" name="ISME J.">
        <title>Comparative genomics of pathogenic lineages of Vibrio nigripulchritudo identifies virulence-associated traits.</title>
        <authorList>
            <person name="Goudenege D."/>
            <person name="Labreuche Y."/>
            <person name="Krin E."/>
            <person name="Ansquer D."/>
            <person name="Mangenot S."/>
            <person name="Calteau A."/>
            <person name="Medigue C."/>
            <person name="Mazel D."/>
            <person name="Polz M.F."/>
            <person name="Le Roux F."/>
        </authorList>
    </citation>
    <scope>NUCLEOTIDE SEQUENCE [LARGE SCALE GENOMIC DNA]</scope>
    <source>
        <strain evidence="2 3">SOn1</strain>
    </source>
</reference>
<dbReference type="PIRSF" id="PIRSF029225">
    <property type="entry name" value="DNA_pol_III_psi"/>
    <property type="match status" value="1"/>
</dbReference>
<sequence length="130" mass="14941">MSNASFLQEMQIDQWQLRHPERLEGVSVATVALPEQCRLLLLSPVQPNQEEVAFLTKVLGSFSLTIDDAFFLSPEHLNRVELTHVEWVWFCQCPPSELADVKVLHSPALSLVESETEHKRALWKQIKSYE</sequence>
<dbReference type="Pfam" id="PF03603">
    <property type="entry name" value="DNA_III_psi"/>
    <property type="match status" value="1"/>
</dbReference>
<keyword evidence="1" id="KW-0239">DNA-directed DNA polymerase</keyword>
<comment type="function">
    <text evidence="1">Part of the beta sliding clamp loading complex, which hydrolyzes ATP to load the beta clamp onto primed DNA to form the DNA replication pre-initiation complex. DNA polymerase III is a complex, multichain enzyme responsible for most of the replicative synthesis in bacteria. This DNA polymerase also exhibits 3' to 5' exonuclease activity.</text>
</comment>
<dbReference type="AlphaFoldDB" id="A0AAV2VR89"/>
<dbReference type="GO" id="GO:0008408">
    <property type="term" value="F:3'-5' exonuclease activity"/>
    <property type="evidence" value="ECO:0007669"/>
    <property type="project" value="InterPro"/>
</dbReference>
<organism evidence="2 3">
    <name type="scientific">Vibrio nigripulchritudo SOn1</name>
    <dbReference type="NCBI Taxonomy" id="1238450"/>
    <lineage>
        <taxon>Bacteria</taxon>
        <taxon>Pseudomonadati</taxon>
        <taxon>Pseudomonadota</taxon>
        <taxon>Gammaproteobacteria</taxon>
        <taxon>Vibrionales</taxon>
        <taxon>Vibrionaceae</taxon>
        <taxon>Vibrio</taxon>
    </lineage>
</organism>
<dbReference type="GO" id="GO:0006260">
    <property type="term" value="P:DNA replication"/>
    <property type="evidence" value="ECO:0007669"/>
    <property type="project" value="UniProtKB-KW"/>
</dbReference>
<dbReference type="Gene3D" id="3.40.50.10220">
    <property type="entry name" value="DNA polymerase III, psi subunit"/>
    <property type="match status" value="1"/>
</dbReference>
<keyword evidence="1 2" id="KW-0808">Transferase</keyword>
<comment type="caution">
    <text evidence="2">The sequence shown here is derived from an EMBL/GenBank/DDBJ whole genome shotgun (WGS) entry which is preliminary data.</text>
</comment>
<keyword evidence="1" id="KW-0235">DNA replication</keyword>
<evidence type="ECO:0000256" key="1">
    <source>
        <dbReference type="PIRNR" id="PIRNR029225"/>
    </source>
</evidence>
<evidence type="ECO:0000313" key="2">
    <source>
        <dbReference type="EMBL" id="CCO47250.1"/>
    </source>
</evidence>
<protein>
    <recommendedName>
        <fullName evidence="1">DNA polymerase III subunit psi</fullName>
    </recommendedName>
</protein>
<keyword evidence="1 2" id="KW-0548">Nucleotidyltransferase</keyword>
<proteinExistence type="predicted"/>
<accession>A0AAV2VR89</accession>
<dbReference type="InterPro" id="IPR004615">
    <property type="entry name" value="DNA_pol_III_psi"/>
</dbReference>
<dbReference type="RefSeq" id="WP_022612117.1">
    <property type="nucleotide sequence ID" value="NZ_LK391965.1"/>
</dbReference>
<dbReference type="Proteomes" id="UP000018211">
    <property type="component" value="Unassembled WGS sequence"/>
</dbReference>
<dbReference type="SUPFAM" id="SSF102220">
    <property type="entry name" value="DNA polymerase III psi subunit"/>
    <property type="match status" value="1"/>
</dbReference>